<organism evidence="2 3">
    <name type="scientific">Edaphobacter modestus</name>
    <dbReference type="NCBI Taxonomy" id="388466"/>
    <lineage>
        <taxon>Bacteria</taxon>
        <taxon>Pseudomonadati</taxon>
        <taxon>Acidobacteriota</taxon>
        <taxon>Terriglobia</taxon>
        <taxon>Terriglobales</taxon>
        <taxon>Acidobacteriaceae</taxon>
        <taxon>Edaphobacter</taxon>
    </lineage>
</organism>
<evidence type="ECO:0000313" key="3">
    <source>
        <dbReference type="Proteomes" id="UP000292958"/>
    </source>
</evidence>
<evidence type="ECO:0000313" key="2">
    <source>
        <dbReference type="EMBL" id="RZU40135.1"/>
    </source>
</evidence>
<gene>
    <name evidence="2" type="ORF">BDD14_1567</name>
</gene>
<reference evidence="2 3" key="1">
    <citation type="submission" date="2019-02" db="EMBL/GenBank/DDBJ databases">
        <title>Genomic Encyclopedia of Archaeal and Bacterial Type Strains, Phase II (KMG-II): from individual species to whole genera.</title>
        <authorList>
            <person name="Goeker M."/>
        </authorList>
    </citation>
    <scope>NUCLEOTIDE SEQUENCE [LARGE SCALE GENOMIC DNA]</scope>
    <source>
        <strain evidence="2 3">DSM 18101</strain>
    </source>
</reference>
<accession>A0A4Q7YTC1</accession>
<dbReference type="RefSeq" id="WP_130418246.1">
    <property type="nucleotide sequence ID" value="NZ_SHKW01000001.1"/>
</dbReference>
<feature type="domain" description="PilZ" evidence="1">
    <location>
        <begin position="25"/>
        <end position="123"/>
    </location>
</feature>
<dbReference type="AlphaFoldDB" id="A0A4Q7YTC1"/>
<comment type="caution">
    <text evidence="2">The sequence shown here is derived from an EMBL/GenBank/DDBJ whole genome shotgun (WGS) entry which is preliminary data.</text>
</comment>
<name>A0A4Q7YTC1_9BACT</name>
<dbReference type="OrthoDB" id="121572at2"/>
<sequence length="136" mass="15124">MDELSENPLNLGPKDCGQTNAIGAERRRHERFAVEGDAEVLVAKGSQVFRGRVQDISLSGCFISTRARIRMSIGAPVEMVFRANGVMLRLSANLRMVRFGHGAGFVFQELSPHMHQELERLIEELKGASRSSRSLE</sequence>
<dbReference type="Proteomes" id="UP000292958">
    <property type="component" value="Unassembled WGS sequence"/>
</dbReference>
<dbReference type="InterPro" id="IPR009875">
    <property type="entry name" value="PilZ_domain"/>
</dbReference>
<dbReference type="GO" id="GO:0035438">
    <property type="term" value="F:cyclic-di-GMP binding"/>
    <property type="evidence" value="ECO:0007669"/>
    <property type="project" value="InterPro"/>
</dbReference>
<keyword evidence="3" id="KW-1185">Reference proteome</keyword>
<protein>
    <submittedName>
        <fullName evidence="2">PilZ domain-containing protein</fullName>
    </submittedName>
</protein>
<dbReference type="SUPFAM" id="SSF141371">
    <property type="entry name" value="PilZ domain-like"/>
    <property type="match status" value="1"/>
</dbReference>
<proteinExistence type="predicted"/>
<dbReference type="Gene3D" id="2.40.10.220">
    <property type="entry name" value="predicted glycosyltransferase like domains"/>
    <property type="match status" value="1"/>
</dbReference>
<dbReference type="EMBL" id="SHKW01000001">
    <property type="protein sequence ID" value="RZU40135.1"/>
    <property type="molecule type" value="Genomic_DNA"/>
</dbReference>
<dbReference type="Pfam" id="PF07238">
    <property type="entry name" value="PilZ"/>
    <property type="match status" value="1"/>
</dbReference>
<evidence type="ECO:0000259" key="1">
    <source>
        <dbReference type="Pfam" id="PF07238"/>
    </source>
</evidence>